<dbReference type="GO" id="GO:0016887">
    <property type="term" value="F:ATP hydrolysis activity"/>
    <property type="evidence" value="ECO:0007669"/>
    <property type="project" value="InterPro"/>
</dbReference>
<dbReference type="Proteomes" id="UP000017148">
    <property type="component" value="Unassembled WGS sequence"/>
</dbReference>
<sequence>MFVLDDVTYGDILTIPHMEIHAGCLTCIIGASGSGKTTLLGLLNNMKSPDTGRILFQGENLETFPPEQLRRRVMMLPQTPAVFPNTIEDNFTSALYYTEHDSIPNRSVFQDLLRETGLNHPLDTPAHQLSGGEKQRLALARILLLKPEVLLLDEPSSALDRRTEHEIIEMIIQTVRRHSGTIIMVTHSEEVAHTYGDRRIILEKGVIVGNEEEEACRGKHD</sequence>
<evidence type="ECO:0000256" key="2">
    <source>
        <dbReference type="ARBA" id="ARBA00022741"/>
    </source>
</evidence>
<keyword evidence="6" id="KW-1185">Reference proteome</keyword>
<dbReference type="PANTHER" id="PTHR43423">
    <property type="entry name" value="ABC TRANSPORTER I FAMILY MEMBER 17"/>
    <property type="match status" value="1"/>
</dbReference>
<evidence type="ECO:0000313" key="5">
    <source>
        <dbReference type="EMBL" id="ERP39392.1"/>
    </source>
</evidence>
<dbReference type="PROSITE" id="PS50893">
    <property type="entry name" value="ABC_TRANSPORTER_2"/>
    <property type="match status" value="1"/>
</dbReference>
<accession>U7DBJ2</accession>
<dbReference type="InterPro" id="IPR003439">
    <property type="entry name" value="ABC_transporter-like_ATP-bd"/>
</dbReference>
<evidence type="ECO:0000256" key="1">
    <source>
        <dbReference type="ARBA" id="ARBA00022448"/>
    </source>
</evidence>
<evidence type="ECO:0000313" key="6">
    <source>
        <dbReference type="Proteomes" id="UP000017148"/>
    </source>
</evidence>
<feature type="domain" description="ABC transporter" evidence="4">
    <location>
        <begin position="2"/>
        <end position="221"/>
    </location>
</feature>
<dbReference type="InterPro" id="IPR003593">
    <property type="entry name" value="AAA+_ATPase"/>
</dbReference>
<dbReference type="RefSeq" id="WP_022635752.1">
    <property type="nucleotide sequence ID" value="NZ_ASJR01000001.1"/>
</dbReference>
<dbReference type="SUPFAM" id="SSF52540">
    <property type="entry name" value="P-loop containing nucleoside triphosphate hydrolases"/>
    <property type="match status" value="1"/>
</dbReference>
<dbReference type="Gene3D" id="3.40.50.300">
    <property type="entry name" value="P-loop containing nucleotide triphosphate hydrolases"/>
    <property type="match status" value="1"/>
</dbReference>
<evidence type="ECO:0000259" key="4">
    <source>
        <dbReference type="PROSITE" id="PS50893"/>
    </source>
</evidence>
<proteinExistence type="predicted"/>
<dbReference type="Pfam" id="PF00005">
    <property type="entry name" value="ABC_tran"/>
    <property type="match status" value="1"/>
</dbReference>
<protein>
    <submittedName>
        <fullName evidence="5">ABC transporter, ATP-binding protein</fullName>
    </submittedName>
</protein>
<evidence type="ECO:0000256" key="3">
    <source>
        <dbReference type="ARBA" id="ARBA00022840"/>
    </source>
</evidence>
<keyword evidence="1" id="KW-0813">Transport</keyword>
<dbReference type="eggNOG" id="COG1136">
    <property type="taxonomic scope" value="Bacteria"/>
</dbReference>
<reference evidence="5 6" key="1">
    <citation type="journal article" date="2013" name="Environ. Microbiol.">
        <title>Genome analysis of Chitinivibrio alkaliphilus gen. nov., sp. nov., a novel extremely haloalkaliphilic anaerobic chitinolytic bacterium from the candidate phylum Termite Group 3.</title>
        <authorList>
            <person name="Sorokin D.Y."/>
            <person name="Gumerov V.M."/>
            <person name="Rakitin A.L."/>
            <person name="Beletsky A.V."/>
            <person name="Damste J.S."/>
            <person name="Muyzer G."/>
            <person name="Mardanov A.V."/>
            <person name="Ravin N.V."/>
        </authorList>
    </citation>
    <scope>NUCLEOTIDE SEQUENCE [LARGE SCALE GENOMIC DNA]</scope>
    <source>
        <strain evidence="5 6">ACht1</strain>
    </source>
</reference>
<dbReference type="STRING" id="1313304.CALK_0193"/>
<comment type="caution">
    <text evidence="5">The sequence shown here is derived from an EMBL/GenBank/DDBJ whole genome shotgun (WGS) entry which is preliminary data.</text>
</comment>
<keyword evidence="3 5" id="KW-0067">ATP-binding</keyword>
<dbReference type="InterPro" id="IPR027417">
    <property type="entry name" value="P-loop_NTPase"/>
</dbReference>
<gene>
    <name evidence="5" type="ORF">CALK_0193</name>
</gene>
<dbReference type="PANTHER" id="PTHR43423:SF1">
    <property type="entry name" value="ABC TRANSPORTER I FAMILY MEMBER 17"/>
    <property type="match status" value="1"/>
</dbReference>
<dbReference type="InterPro" id="IPR017871">
    <property type="entry name" value="ABC_transporter-like_CS"/>
</dbReference>
<organism evidence="5 6">
    <name type="scientific">Chitinivibrio alkaliphilus ACht1</name>
    <dbReference type="NCBI Taxonomy" id="1313304"/>
    <lineage>
        <taxon>Bacteria</taxon>
        <taxon>Pseudomonadati</taxon>
        <taxon>Fibrobacterota</taxon>
        <taxon>Chitinivibrionia</taxon>
        <taxon>Chitinivibrionales</taxon>
        <taxon>Chitinivibrionaceae</taxon>
        <taxon>Chitinivibrio</taxon>
    </lineage>
</organism>
<dbReference type="EMBL" id="ASJR01000001">
    <property type="protein sequence ID" value="ERP39392.1"/>
    <property type="molecule type" value="Genomic_DNA"/>
</dbReference>
<dbReference type="AlphaFoldDB" id="U7DBJ2"/>
<dbReference type="OrthoDB" id="9785080at2"/>
<dbReference type="PROSITE" id="PS00211">
    <property type="entry name" value="ABC_TRANSPORTER_1"/>
    <property type="match status" value="1"/>
</dbReference>
<keyword evidence="2" id="KW-0547">Nucleotide-binding</keyword>
<dbReference type="GO" id="GO:0005524">
    <property type="term" value="F:ATP binding"/>
    <property type="evidence" value="ECO:0007669"/>
    <property type="project" value="UniProtKB-KW"/>
</dbReference>
<dbReference type="SMART" id="SM00382">
    <property type="entry name" value="AAA"/>
    <property type="match status" value="1"/>
</dbReference>
<name>U7DBJ2_9BACT</name>